<feature type="transmembrane region" description="Helical" evidence="1">
    <location>
        <begin position="12"/>
        <end position="32"/>
    </location>
</feature>
<keyword evidence="1" id="KW-0812">Transmembrane</keyword>
<dbReference type="STRING" id="762903.Pedsa_1503"/>
<dbReference type="HOGENOM" id="CLU_1748101_0_0_10"/>
<accession>F0S5B9</accession>
<dbReference type="RefSeq" id="WP_013632563.1">
    <property type="nucleotide sequence ID" value="NC_015177.1"/>
</dbReference>
<dbReference type="KEGG" id="psn:Pedsa_1503"/>
<evidence type="ECO:0000313" key="2">
    <source>
        <dbReference type="EMBL" id="ADY52064.1"/>
    </source>
</evidence>
<sequence>MDQKQILITRESVVSTKICMLLTSIQLILLAYFYSKNDLFDQRYLFILLSCITLIFIVINIIKNKKTCFLKIEDDYVKISRKREKLEDISIKTNEIAYLETKFNRIIIHDTHSNIHSVNLDHIKSEKKRWEIKEILRQLSHYQQQEKAS</sequence>
<keyword evidence="3" id="KW-1185">Reference proteome</keyword>
<evidence type="ECO:0008006" key="4">
    <source>
        <dbReference type="Google" id="ProtNLM"/>
    </source>
</evidence>
<gene>
    <name evidence="2" type="ordered locus">Pedsa_1503</name>
</gene>
<name>F0S5B9_PSESL</name>
<dbReference type="OrthoDB" id="758579at2"/>
<protein>
    <recommendedName>
        <fullName evidence="4">DUF304 domain-containing protein</fullName>
    </recommendedName>
</protein>
<keyword evidence="1" id="KW-0472">Membrane</keyword>
<keyword evidence="1" id="KW-1133">Transmembrane helix</keyword>
<evidence type="ECO:0000313" key="3">
    <source>
        <dbReference type="Proteomes" id="UP000000310"/>
    </source>
</evidence>
<proteinExistence type="predicted"/>
<dbReference type="AlphaFoldDB" id="F0S5B9"/>
<dbReference type="Proteomes" id="UP000000310">
    <property type="component" value="Chromosome"/>
</dbReference>
<feature type="transmembrane region" description="Helical" evidence="1">
    <location>
        <begin position="44"/>
        <end position="62"/>
    </location>
</feature>
<reference evidence="2 3" key="1">
    <citation type="journal article" date="2011" name="Stand. Genomic Sci.">
        <title>Complete genome sequence of the gliding, heparinolytic Pedobacter saltans type strain (113).</title>
        <authorList>
            <person name="Liolios K."/>
            <person name="Sikorski J."/>
            <person name="Lu M."/>
            <person name="Nolan M."/>
            <person name="Lapidus A."/>
            <person name="Lucas S."/>
            <person name="Hammon N."/>
            <person name="Deshpande S."/>
            <person name="Cheng J.F."/>
            <person name="Tapia R."/>
            <person name="Han C."/>
            <person name="Goodwin L."/>
            <person name="Pitluck S."/>
            <person name="Huntemann M."/>
            <person name="Ivanova N."/>
            <person name="Pagani I."/>
            <person name="Mavromatis K."/>
            <person name="Ovchinikova G."/>
            <person name="Pati A."/>
            <person name="Chen A."/>
            <person name="Palaniappan K."/>
            <person name="Land M."/>
            <person name="Hauser L."/>
            <person name="Brambilla E.M."/>
            <person name="Kotsyurbenko O."/>
            <person name="Rohde M."/>
            <person name="Tindall B.J."/>
            <person name="Abt B."/>
            <person name="Goker M."/>
            <person name="Detter J.C."/>
            <person name="Woyke T."/>
            <person name="Bristow J."/>
            <person name="Eisen J.A."/>
            <person name="Markowitz V."/>
            <person name="Hugenholtz P."/>
            <person name="Klenk H.P."/>
            <person name="Kyrpides N.C."/>
        </authorList>
    </citation>
    <scope>NUCLEOTIDE SEQUENCE [LARGE SCALE GENOMIC DNA]</scope>
    <source>
        <strain evidence="3">ATCC 51119 / DSM 12145 / JCM 21818 / LMG 10337 / NBRC 100064 / NCIMB 13643</strain>
    </source>
</reference>
<organism evidence="2 3">
    <name type="scientific">Pseudopedobacter saltans (strain ATCC 51119 / DSM 12145 / JCM 21818 / CCUG 39354 / LMG 10337 / NBRC 100064 / NCIMB 13643)</name>
    <name type="common">Pedobacter saltans</name>
    <dbReference type="NCBI Taxonomy" id="762903"/>
    <lineage>
        <taxon>Bacteria</taxon>
        <taxon>Pseudomonadati</taxon>
        <taxon>Bacteroidota</taxon>
        <taxon>Sphingobacteriia</taxon>
        <taxon>Sphingobacteriales</taxon>
        <taxon>Sphingobacteriaceae</taxon>
        <taxon>Pseudopedobacter</taxon>
    </lineage>
</organism>
<evidence type="ECO:0000256" key="1">
    <source>
        <dbReference type="SAM" id="Phobius"/>
    </source>
</evidence>
<reference evidence="3" key="2">
    <citation type="submission" date="2011-02" db="EMBL/GenBank/DDBJ databases">
        <title>The complete genome of Pedobacter saltans DSM 12145.</title>
        <authorList>
            <consortium name="US DOE Joint Genome Institute (JGI-PGF)"/>
            <person name="Lucas S."/>
            <person name="Copeland A."/>
            <person name="Lapidus A."/>
            <person name="Bruce D."/>
            <person name="Goodwin L."/>
            <person name="Pitluck S."/>
            <person name="Kyrpides N."/>
            <person name="Mavromatis K."/>
            <person name="Pagani I."/>
            <person name="Ivanova N."/>
            <person name="Ovchinnikova G."/>
            <person name="Lu M."/>
            <person name="Detter J.C."/>
            <person name="Han C."/>
            <person name="Land M."/>
            <person name="Hauser L."/>
            <person name="Markowitz V."/>
            <person name="Cheng J.-F."/>
            <person name="Hugenholtz P."/>
            <person name="Woyke T."/>
            <person name="Wu D."/>
            <person name="Tindall B."/>
            <person name="Pomrenke H.G."/>
            <person name="Brambilla E."/>
            <person name="Klenk H.-P."/>
            <person name="Eisen J.A."/>
        </authorList>
    </citation>
    <scope>NUCLEOTIDE SEQUENCE [LARGE SCALE GENOMIC DNA]</scope>
    <source>
        <strain evidence="3">ATCC 51119 / DSM 12145 / JCM 21818 / LMG 10337 / NBRC 100064 / NCIMB 13643</strain>
    </source>
</reference>
<dbReference type="EMBL" id="CP002545">
    <property type="protein sequence ID" value="ADY52064.1"/>
    <property type="molecule type" value="Genomic_DNA"/>
</dbReference>